<feature type="domain" description="BRCT" evidence="15">
    <location>
        <begin position="12"/>
        <end position="89"/>
    </location>
</feature>
<evidence type="ECO:0000256" key="10">
    <source>
        <dbReference type="ARBA" id="ARBA00023242"/>
    </source>
</evidence>
<keyword evidence="7" id="KW-0805">Transcription regulation</keyword>
<dbReference type="Pfam" id="PF11626">
    <property type="entry name" value="Rap1_C"/>
    <property type="match status" value="1"/>
</dbReference>
<feature type="domain" description="TERF2-interacting telomeric protein 1 Myb" evidence="13">
    <location>
        <begin position="656"/>
        <end position="712"/>
    </location>
</feature>
<feature type="compositionally biased region" description="Polar residues" evidence="12">
    <location>
        <begin position="255"/>
        <end position="272"/>
    </location>
</feature>
<evidence type="ECO:0000259" key="13">
    <source>
        <dbReference type="Pfam" id="PF08914"/>
    </source>
</evidence>
<evidence type="ECO:0000259" key="14">
    <source>
        <dbReference type="Pfam" id="PF11626"/>
    </source>
</evidence>
<evidence type="ECO:0000256" key="8">
    <source>
        <dbReference type="ARBA" id="ARBA00023159"/>
    </source>
</evidence>
<dbReference type="GO" id="GO:0010833">
    <property type="term" value="P:telomere maintenance via telomere lengthening"/>
    <property type="evidence" value="ECO:0007669"/>
    <property type="project" value="TreeGrafter"/>
</dbReference>
<dbReference type="GO" id="GO:0042162">
    <property type="term" value="F:telomeric DNA binding"/>
    <property type="evidence" value="ECO:0007669"/>
    <property type="project" value="TreeGrafter"/>
</dbReference>
<feature type="region of interest" description="Disordered" evidence="12">
    <location>
        <begin position="913"/>
        <end position="933"/>
    </location>
</feature>
<dbReference type="InterPro" id="IPR039595">
    <property type="entry name" value="TE2IP/Rap1"/>
</dbReference>
<dbReference type="InterPro" id="IPR001357">
    <property type="entry name" value="BRCT_dom"/>
</dbReference>
<accession>A0A2G9SJ64</accession>
<dbReference type="Pfam" id="PF08914">
    <property type="entry name" value="Myb_Rap1"/>
    <property type="match status" value="1"/>
</dbReference>
<sequence>MMAAPSSHSKALFVTQDGVPMRFYVRPGPNKRQLAPLITHGGGVVCRIQEPGAFLLADPTEDQLGPGYISTSFITDCVSSNRSLSPRAYRLLPLKPLKTGTGLLRTLTSRFSTVKWGETEDLKGKPTVVPTNNAEATVQGQKENATTSVTTRDGAIGEREDNMEQVGNLSPKWAQEDDQGHKGCSPVDMANKQEADAQGSSETCTSIKATTEEATGEAEDNGEKKGFTSSRRAHGDKESHKGRSSVDLTNKEEATTQGNSETCTSVMATTEEATGEKEIIGEKKGFTSPKRTHADKVGNKGSSAVDLPNKEEAEPQGSSETCTYMVATTEKATEEREGNGQKKRFPSPRRAPGDNESHKGSSAVDLTNKEDFDIQGNRETCTSTVTTTKETTGEREGNMERMTGASREESSKSPASKSRIATKPASECRENQKTNVCTASSRDSTCMDLATEDKRGEKNTGGAAAAHSTSRTQKKPLSVGEMDVEQTLNVDENYSSLIIPDPRTSTPAPGNPNTVKDLEADTTDDNAIMKDGESHLVTQFRRPKRKVASITMSGDGENQHSPNMKQRRAETKTNMQEEPRNETQMSVDEKHCGPVEESHGAESQAGQMEHPKAGSPKEYTAKELGRQSVESQQVEAVIPLQGDKAATTLRQGRMAFTKAEDLAILVYIRDNASSSCTVTGNVLWKDMEKKKVLRRTWQAMKARYVKYLVNHKYKYKLPPKCSTFSSKNSSSKRMHESDKTNASWLNCALTSIMTPKNCDAIQPRAPADIPQNCDTTQPKASADIPQNCDTTQPSASDYFPQNRDAIKPIVSADIPQNCDTTQPSASANIPQNCDTTQPSASIDIPQNCGPTLPSASADIHQQCDPTQPSATSGTAQKNSTTHPTASAITPQRANTMPPTSAVAPKKCVTMLPGASTDTPQKNDTMPPTASAVTPKKCETMLPIASSDTLQKSDSVLPSTSANTHLSCNGTQYEAFTSANTLETNIASKEQYISTPRKRSSDPTNDNESSTEDKGNKMLPLPHSPKAVRPDREDSGNSEDLHIFEAANLEFEETDDNTSPEQPAPVVSQTEKNNNSTSHVDETPPTSQASESEGLREAMIDMITEFKLDVSLVTQALFFNSGELGSTRHFLRTGSRPDGYPVWEPKDDLDLKKNNPKMQSHLINKYGADNVARRVAFLAS</sequence>
<feature type="compositionally biased region" description="Basic and acidic residues" evidence="12">
    <location>
        <begin position="1027"/>
        <end position="1036"/>
    </location>
</feature>
<feature type="compositionally biased region" description="Polar residues" evidence="12">
    <location>
        <begin position="433"/>
        <end position="444"/>
    </location>
</feature>
<feature type="compositionally biased region" description="Polar residues" evidence="12">
    <location>
        <begin position="915"/>
        <end position="931"/>
    </location>
</feature>
<feature type="compositionally biased region" description="Basic and acidic residues" evidence="12">
    <location>
        <begin position="274"/>
        <end position="285"/>
    </location>
</feature>
<dbReference type="FunFam" id="1.10.10.60:FF:000246">
    <property type="entry name" value="Telomeric repeat-binding factor 2-interacting protein 1"/>
    <property type="match status" value="1"/>
</dbReference>
<keyword evidence="5" id="KW-0158">Chromosome</keyword>
<dbReference type="AlphaFoldDB" id="A0A2G9SJ64"/>
<evidence type="ECO:0000256" key="1">
    <source>
        <dbReference type="ARBA" id="ARBA00004123"/>
    </source>
</evidence>
<feature type="compositionally biased region" description="Polar residues" evidence="12">
    <location>
        <begin position="503"/>
        <end position="514"/>
    </location>
</feature>
<keyword evidence="10" id="KW-0539">Nucleus</keyword>
<dbReference type="Pfam" id="PF16589">
    <property type="entry name" value="BRCT_2"/>
    <property type="match status" value="1"/>
</dbReference>
<comment type="similarity">
    <text evidence="3">Belongs to the RAP1 family.</text>
</comment>
<feature type="compositionally biased region" description="Polar residues" evidence="12">
    <location>
        <begin position="1058"/>
        <end position="1090"/>
    </location>
</feature>
<evidence type="ECO:0000256" key="4">
    <source>
        <dbReference type="ARBA" id="ARBA00017805"/>
    </source>
</evidence>
<evidence type="ECO:0000256" key="9">
    <source>
        <dbReference type="ARBA" id="ARBA00023163"/>
    </source>
</evidence>
<feature type="region of interest" description="Disordered" evidence="12">
    <location>
        <begin position="548"/>
        <end position="617"/>
    </location>
</feature>
<organism evidence="16 17">
    <name type="scientific">Aquarana catesbeiana</name>
    <name type="common">American bullfrog</name>
    <name type="synonym">Rana catesbeiana</name>
    <dbReference type="NCBI Taxonomy" id="8400"/>
    <lineage>
        <taxon>Eukaryota</taxon>
        <taxon>Metazoa</taxon>
        <taxon>Chordata</taxon>
        <taxon>Craniata</taxon>
        <taxon>Vertebrata</taxon>
        <taxon>Euteleostomi</taxon>
        <taxon>Amphibia</taxon>
        <taxon>Batrachia</taxon>
        <taxon>Anura</taxon>
        <taxon>Neobatrachia</taxon>
        <taxon>Ranoidea</taxon>
        <taxon>Ranidae</taxon>
        <taxon>Aquarana</taxon>
    </lineage>
</organism>
<dbReference type="Proteomes" id="UP000228934">
    <property type="component" value="Unassembled WGS sequence"/>
</dbReference>
<feature type="region of interest" description="Disordered" evidence="12">
    <location>
        <begin position="836"/>
        <end position="900"/>
    </location>
</feature>
<feature type="region of interest" description="Disordered" evidence="12">
    <location>
        <begin position="1051"/>
        <end position="1092"/>
    </location>
</feature>
<dbReference type="Gene3D" id="1.10.10.60">
    <property type="entry name" value="Homeodomain-like"/>
    <property type="match status" value="1"/>
</dbReference>
<dbReference type="GO" id="GO:0005654">
    <property type="term" value="C:nucleoplasm"/>
    <property type="evidence" value="ECO:0007669"/>
    <property type="project" value="UniProtKB-ARBA"/>
</dbReference>
<evidence type="ECO:0000256" key="11">
    <source>
        <dbReference type="ARBA" id="ARBA00032471"/>
    </source>
</evidence>
<dbReference type="EMBL" id="KV924670">
    <property type="protein sequence ID" value="PIO39574.1"/>
    <property type="molecule type" value="Genomic_DNA"/>
</dbReference>
<keyword evidence="17" id="KW-1185">Reference proteome</keyword>
<evidence type="ECO:0000256" key="6">
    <source>
        <dbReference type="ARBA" id="ARBA00022895"/>
    </source>
</evidence>
<evidence type="ECO:0000256" key="2">
    <source>
        <dbReference type="ARBA" id="ARBA00004574"/>
    </source>
</evidence>
<dbReference type="InterPro" id="IPR015010">
    <property type="entry name" value="TERF2IP_Myb"/>
</dbReference>
<name>A0A2G9SJ64_AQUCT</name>
<keyword evidence="8" id="KW-0010">Activator</keyword>
<evidence type="ECO:0000313" key="16">
    <source>
        <dbReference type="EMBL" id="PIO39573.1"/>
    </source>
</evidence>
<evidence type="ECO:0000256" key="5">
    <source>
        <dbReference type="ARBA" id="ARBA00022454"/>
    </source>
</evidence>
<reference evidence="17" key="1">
    <citation type="journal article" date="2017" name="Nat. Commun.">
        <title>The North American bullfrog draft genome provides insight into hormonal regulation of long noncoding RNA.</title>
        <authorList>
            <person name="Hammond S.A."/>
            <person name="Warren R.L."/>
            <person name="Vandervalk B.P."/>
            <person name="Kucuk E."/>
            <person name="Khan H."/>
            <person name="Gibb E.A."/>
            <person name="Pandoh P."/>
            <person name="Kirk H."/>
            <person name="Zhao Y."/>
            <person name="Jones M."/>
            <person name="Mungall A.J."/>
            <person name="Coope R."/>
            <person name="Pleasance S."/>
            <person name="Moore R.A."/>
            <person name="Holt R.A."/>
            <person name="Round J.M."/>
            <person name="Ohora S."/>
            <person name="Walle B.V."/>
            <person name="Veldhoen N."/>
            <person name="Helbing C.C."/>
            <person name="Birol I."/>
        </authorList>
    </citation>
    <scope>NUCLEOTIDE SEQUENCE [LARGE SCALE GENOMIC DNA]</scope>
</reference>
<feature type="compositionally biased region" description="Basic and acidic residues" evidence="12">
    <location>
        <begin position="567"/>
        <end position="600"/>
    </location>
</feature>
<evidence type="ECO:0000259" key="15">
    <source>
        <dbReference type="Pfam" id="PF16589"/>
    </source>
</evidence>
<keyword evidence="9" id="KW-0804">Transcription</keyword>
<feature type="region of interest" description="Disordered" evidence="12">
    <location>
        <begin position="136"/>
        <end position="480"/>
    </location>
</feature>
<evidence type="ECO:0000256" key="12">
    <source>
        <dbReference type="SAM" id="MobiDB-lite"/>
    </source>
</evidence>
<dbReference type="Gene3D" id="1.10.10.2170">
    <property type="match status" value="1"/>
</dbReference>
<protein>
    <recommendedName>
        <fullName evidence="4">Telomeric repeat-binding factor 2-interacting protein 1</fullName>
    </recommendedName>
    <alternativeName>
        <fullName evidence="11">Repressor/activator protein 1 homolog</fullName>
    </alternativeName>
</protein>
<feature type="compositionally biased region" description="Polar residues" evidence="12">
    <location>
        <begin position="136"/>
        <end position="151"/>
    </location>
</feature>
<dbReference type="EMBL" id="KV924670">
    <property type="protein sequence ID" value="PIO39573.1"/>
    <property type="molecule type" value="Genomic_DNA"/>
</dbReference>
<feature type="compositionally biased region" description="Polar residues" evidence="12">
    <location>
        <begin position="198"/>
        <end position="208"/>
    </location>
</feature>
<dbReference type="GO" id="GO:0070187">
    <property type="term" value="C:shelterin complex"/>
    <property type="evidence" value="ECO:0007669"/>
    <property type="project" value="TreeGrafter"/>
</dbReference>
<feature type="compositionally biased region" description="Low complexity" evidence="12">
    <location>
        <begin position="379"/>
        <end position="390"/>
    </location>
</feature>
<evidence type="ECO:0000256" key="7">
    <source>
        <dbReference type="ARBA" id="ARBA00023015"/>
    </source>
</evidence>
<reference evidence="16" key="2">
    <citation type="submission" date="2017-08" db="EMBL/GenBank/DDBJ databases">
        <title>Assembly of the North American Bullfrog Genome.</title>
        <authorList>
            <person name="Warren R.L."/>
            <person name="Vandervalk B.P."/>
            <person name="Kucuk E."/>
            <person name="Birol I."/>
            <person name="Helbing C."/>
            <person name="Pandoh P."/>
            <person name="Behsaz B."/>
            <person name="Mohamadi H."/>
            <person name="Chu J."/>
            <person name="Jackman S."/>
            <person name="Hammond S.A."/>
            <person name="Veldhoen N."/>
            <person name="Kirk H."/>
            <person name="Zhao Y."/>
            <person name="Coope R."/>
            <person name="Pleasance S."/>
            <person name="Moore R."/>
            <person name="Holt R."/>
        </authorList>
    </citation>
    <scope>NUCLEOTIDE SEQUENCE</scope>
    <source>
        <strain evidence="16">Bruno</strain>
        <tissue evidence="16">Liver</tissue>
    </source>
</reference>
<feature type="region of interest" description="Disordered" evidence="12">
    <location>
        <begin position="497"/>
        <end position="521"/>
    </location>
</feature>
<feature type="domain" description="TRF2-interacting telomeric protein/Rap1 C-terminal" evidence="14">
    <location>
        <begin position="1104"/>
        <end position="1178"/>
    </location>
</feature>
<dbReference type="InterPro" id="IPR021661">
    <property type="entry name" value="Rap1_C"/>
</dbReference>
<evidence type="ECO:0000313" key="17">
    <source>
        <dbReference type="Proteomes" id="UP000228934"/>
    </source>
</evidence>
<feature type="compositionally biased region" description="Polar residues" evidence="12">
    <location>
        <begin position="863"/>
        <end position="898"/>
    </location>
</feature>
<dbReference type="CDD" id="cd11653">
    <property type="entry name" value="rap1_RCT"/>
    <property type="match status" value="1"/>
</dbReference>
<dbReference type="PANTHER" id="PTHR16466:SF6">
    <property type="entry name" value="TELOMERIC REPEAT-BINDING FACTOR 2-INTERACTING PROTEIN 1"/>
    <property type="match status" value="1"/>
</dbReference>
<keyword evidence="6" id="KW-0779">Telomere</keyword>
<dbReference type="InterPro" id="IPR038104">
    <property type="entry name" value="Rap1_C_sf"/>
</dbReference>
<gene>
    <name evidence="16" type="ORF">AB205_0084240</name>
</gene>
<feature type="compositionally biased region" description="Basic and acidic residues" evidence="12">
    <location>
        <begin position="331"/>
        <end position="340"/>
    </location>
</feature>
<proteinExistence type="inferred from homology"/>
<dbReference type="SUPFAM" id="SSF46689">
    <property type="entry name" value="Homeodomain-like"/>
    <property type="match status" value="1"/>
</dbReference>
<dbReference type="CDD" id="cd11655">
    <property type="entry name" value="rap1_myb-like"/>
    <property type="match status" value="1"/>
</dbReference>
<dbReference type="PANTHER" id="PTHR16466">
    <property type="entry name" value="TELOMERE REPEAT-BINDING FACTOR 2-INTERACTING PROTEIN 1"/>
    <property type="match status" value="1"/>
</dbReference>
<dbReference type="OrthoDB" id="435460at2759"/>
<dbReference type="GO" id="GO:0031848">
    <property type="term" value="P:protection from non-homologous end joining at telomere"/>
    <property type="evidence" value="ECO:0007669"/>
    <property type="project" value="TreeGrafter"/>
</dbReference>
<feature type="region of interest" description="Disordered" evidence="12">
    <location>
        <begin position="986"/>
        <end position="1036"/>
    </location>
</feature>
<comment type="subcellular location">
    <subcellularLocation>
        <location evidence="2">Chromosome</location>
        <location evidence="2">Telomere</location>
    </subcellularLocation>
    <subcellularLocation>
        <location evidence="1">Nucleus</location>
    </subcellularLocation>
</comment>
<feature type="region of interest" description="Disordered" evidence="12">
    <location>
        <begin position="769"/>
        <end position="800"/>
    </location>
</feature>
<dbReference type="InterPro" id="IPR009057">
    <property type="entry name" value="Homeodomain-like_sf"/>
</dbReference>
<evidence type="ECO:0000256" key="3">
    <source>
        <dbReference type="ARBA" id="ARBA00010467"/>
    </source>
</evidence>